<keyword evidence="2" id="KW-1185">Reference proteome</keyword>
<reference evidence="1 2" key="1">
    <citation type="submission" date="2023-07" db="EMBL/GenBank/DDBJ databases">
        <title>Identification of four novel Pseudomonas species associated with bacterial leaf spot of cucurbits.</title>
        <authorList>
            <person name="Fullem K.R."/>
        </authorList>
    </citation>
    <scope>NUCLEOTIDE SEQUENCE [LARGE SCALE GENOMIC DNA]</scope>
    <source>
        <strain evidence="1 2">K18</strain>
    </source>
</reference>
<sequence length="1338" mass="153814">MNSNFYLPRKLSNNNDLFTEDALLTTSKFVVILAEPGAGKTVLMESIAQKLDTVVLTANRFKHSPLIKENSPLVIDAFDELAKVDSSGIYALLSKAESSKPTHVYLSSRSSEWGNANNVAFKEFFGCEPFIVRLCEFTESEQKLIFENHSPEESFLNFSSEVSRFDLQDLLPNPQFLKLFADAYIESNRHFPDKKSIFSLAVERLAKEVNSGAARTTDTFSTSKKIDLASEVFAKLLLAGSEGVCISESTEERMYPALDTLFIHPESNSSILATQLFKPGDCVDHHRSVHKIVAEYCAADYFTKRIIDPSDSLNLAKCLPIIAPNSVVRDELRGLLGWMAALGDKPTQEKIIELDPYSVLANGDPSQLLNSSKKLLINKLVEIEATDPYFRRNDFWRRFSVAGFFTREIIEDVRLLLKTKSDGHLRNLILELLTGSSAANLLTKELRYLLLTPEESQNTRILAIKCLLEISDYDYLEDLRVLIFEATNISLNLAAKIIEKLLPSSITPSYIASFLRVCAHLYPDTEYRERTIGSRYFIKDLISQLSLETTEIVLDTLTESLACTCRKKSFECRCRNGLSKIIGSLLDRYFELADSPFDSIRIWRWVKNLKFNNQHGANESIAVNVLQKDLKLRYEIITHVFSSITNREEIFQTQLHHFNLYSHSGLLLTAKDHRFIIDLAFLIDNPQLWISFIAHHHLYRTGSDRGPDDLRSHMREQANIKPAFMREWAKSNRAAIHHAREHNTSRFLQSRRFKRRKNREKNIHAQNIEYIKNNRELIENGRHWSLLVRFAELTLMQPEKIREEFEDDALVRKSLRNCFGFISSTVPSLEELSELHGASKYNQSEVILYAACLETLRDQGHLENVEHGLLQSLRAGIDMHYSSVASEERDALKTEVDRLLFIDAESAKNFLIKYVEPQLSSRSSRAKVWLLKHEEAFSNFRHELSFEWLKKYCDIALEPLEALFDIVIEKADPDELNDLILQRCSGLMPEHFITVDSQETIHKRAFWLLRAWYFLENPPEEYWNWLQSDRNIVHVFSSRSGNMSRHDNTHWPKLNSIKIEKILGAFIEQWPKVDLPTQWGTDSPAGEKAYRFLNEISWSISSDSPARAIPVLNRLLSDERFHDAHADLKSIHAAQVRKKSLEAFEPPSTRDIVNTLDRDSIVTVEGLRQLIIQELQEYQKYIFGGEYNSVDRFYSNGARLGEESCTEIIAERLSLILRHQNIIITPEHHLKSEKRSDFTVAKIINGKRRLLVTEVKGQWHRELYSAASTQLFERYAIHPEAEEQGIYLILWFGETESVAERKNHGITSAQALKNSVEEMLPQDLKGLIDIFVLDLSKK</sequence>
<dbReference type="EMBL" id="JAUQOP010000029">
    <property type="protein sequence ID" value="MDO7898878.1"/>
    <property type="molecule type" value="Genomic_DNA"/>
</dbReference>
<comment type="caution">
    <text evidence="1">The sequence shown here is derived from an EMBL/GenBank/DDBJ whole genome shotgun (WGS) entry which is preliminary data.</text>
</comment>
<dbReference type="Proteomes" id="UP001228019">
    <property type="component" value="Unassembled WGS sequence"/>
</dbReference>
<evidence type="ECO:0000313" key="2">
    <source>
        <dbReference type="Proteomes" id="UP001228019"/>
    </source>
</evidence>
<protein>
    <recommendedName>
        <fullName evidence="3">ATP-binding protein</fullName>
    </recommendedName>
</protein>
<evidence type="ECO:0000313" key="1">
    <source>
        <dbReference type="EMBL" id="MDO7898878.1"/>
    </source>
</evidence>
<dbReference type="InterPro" id="IPR027417">
    <property type="entry name" value="P-loop_NTPase"/>
</dbReference>
<gene>
    <name evidence="1" type="ORF">Q6A48_18495</name>
</gene>
<accession>A0ABT9C249</accession>
<organism evidence="1 2">
    <name type="scientific">Pseudomonas citrulli</name>
    <dbReference type="NCBI Taxonomy" id="3064347"/>
    <lineage>
        <taxon>Bacteria</taxon>
        <taxon>Pseudomonadati</taxon>
        <taxon>Pseudomonadota</taxon>
        <taxon>Gammaproteobacteria</taxon>
        <taxon>Pseudomonadales</taxon>
        <taxon>Pseudomonadaceae</taxon>
        <taxon>Pseudomonas</taxon>
    </lineage>
</organism>
<proteinExistence type="predicted"/>
<dbReference type="SUPFAM" id="SSF52540">
    <property type="entry name" value="P-loop containing nucleoside triphosphate hydrolases"/>
    <property type="match status" value="1"/>
</dbReference>
<dbReference type="RefSeq" id="WP_304555646.1">
    <property type="nucleotide sequence ID" value="NZ_JAUQOP010000029.1"/>
</dbReference>
<name>A0ABT9C249_9PSED</name>
<evidence type="ECO:0008006" key="3">
    <source>
        <dbReference type="Google" id="ProtNLM"/>
    </source>
</evidence>